<gene>
    <name evidence="2" type="ORF">M501DRAFT_762398</name>
</gene>
<dbReference type="EMBL" id="MU006095">
    <property type="protein sequence ID" value="KAF2839119.1"/>
    <property type="molecule type" value="Genomic_DNA"/>
</dbReference>
<feature type="compositionally biased region" description="Polar residues" evidence="1">
    <location>
        <begin position="321"/>
        <end position="331"/>
    </location>
</feature>
<reference evidence="2" key="1">
    <citation type="journal article" date="2020" name="Stud. Mycol.">
        <title>101 Dothideomycetes genomes: a test case for predicting lifestyles and emergence of pathogens.</title>
        <authorList>
            <person name="Haridas S."/>
            <person name="Albert R."/>
            <person name="Binder M."/>
            <person name="Bloem J."/>
            <person name="Labutti K."/>
            <person name="Salamov A."/>
            <person name="Andreopoulos B."/>
            <person name="Baker S."/>
            <person name="Barry K."/>
            <person name="Bills G."/>
            <person name="Bluhm B."/>
            <person name="Cannon C."/>
            <person name="Castanera R."/>
            <person name="Culley D."/>
            <person name="Daum C."/>
            <person name="Ezra D."/>
            <person name="Gonzalez J."/>
            <person name="Henrissat B."/>
            <person name="Kuo A."/>
            <person name="Liang C."/>
            <person name="Lipzen A."/>
            <person name="Lutzoni F."/>
            <person name="Magnuson J."/>
            <person name="Mondo S."/>
            <person name="Nolan M."/>
            <person name="Ohm R."/>
            <person name="Pangilinan J."/>
            <person name="Park H.-J."/>
            <person name="Ramirez L."/>
            <person name="Alfaro M."/>
            <person name="Sun H."/>
            <person name="Tritt A."/>
            <person name="Yoshinaga Y."/>
            <person name="Zwiers L.-H."/>
            <person name="Turgeon B."/>
            <person name="Goodwin S."/>
            <person name="Spatafora J."/>
            <person name="Crous P."/>
            <person name="Grigoriev I."/>
        </authorList>
    </citation>
    <scope>NUCLEOTIDE SEQUENCE</scope>
    <source>
        <strain evidence="2">CBS 101060</strain>
    </source>
</reference>
<comment type="caution">
    <text evidence="2">The sequence shown here is derived from an EMBL/GenBank/DDBJ whole genome shotgun (WGS) entry which is preliminary data.</text>
</comment>
<feature type="compositionally biased region" description="Basic and acidic residues" evidence="1">
    <location>
        <begin position="362"/>
        <end position="373"/>
    </location>
</feature>
<sequence>MDRTHAEAGKALDTQLQDLSKALKELDSKIDSKASSKEIHEVKEIQTRQQNQLDALEASVRAIHEKLDSIFGAAPEQEIIPQDERLITPPGPPTRPLSPDSPGTLRFGTPAPRFTSVRNGVSHVEPEQPQQAAAALDPSWNISREQLNVYLGPWKYEGKPGTLEEYARVQMLKVMSIGQRSRRATALPDCFVSTVEALGTNHKGKKLPVALTSKSTQPLQDSAGLDKAEMVAPSEMANRSTSSLDATTHEPEAIMRDERAEGASSSGENIVEESSSAPGEDFDLDDINMINGPTPKRHISDEHQILCSDTEGTNGGVEKTILNNTVPQKPTQSKRKPSPGPHSASSKRSKPDPASCLSGHTLEARPTDKGKED</sequence>
<feature type="compositionally biased region" description="Polar residues" evidence="1">
    <location>
        <begin position="263"/>
        <end position="277"/>
    </location>
</feature>
<evidence type="ECO:0000256" key="1">
    <source>
        <dbReference type="SAM" id="MobiDB-lite"/>
    </source>
</evidence>
<organism evidence="2 3">
    <name type="scientific">Patellaria atrata CBS 101060</name>
    <dbReference type="NCBI Taxonomy" id="1346257"/>
    <lineage>
        <taxon>Eukaryota</taxon>
        <taxon>Fungi</taxon>
        <taxon>Dikarya</taxon>
        <taxon>Ascomycota</taxon>
        <taxon>Pezizomycotina</taxon>
        <taxon>Dothideomycetes</taxon>
        <taxon>Dothideomycetes incertae sedis</taxon>
        <taxon>Patellariales</taxon>
        <taxon>Patellariaceae</taxon>
        <taxon>Patellaria</taxon>
    </lineage>
</organism>
<accession>A0A9P4SAZ8</accession>
<dbReference type="Proteomes" id="UP000799429">
    <property type="component" value="Unassembled WGS sequence"/>
</dbReference>
<evidence type="ECO:0000313" key="2">
    <source>
        <dbReference type="EMBL" id="KAF2839119.1"/>
    </source>
</evidence>
<feature type="region of interest" description="Disordered" evidence="1">
    <location>
        <begin position="84"/>
        <end position="103"/>
    </location>
</feature>
<feature type="region of interest" description="Disordered" evidence="1">
    <location>
        <begin position="258"/>
        <end position="373"/>
    </location>
</feature>
<proteinExistence type="predicted"/>
<dbReference type="AlphaFoldDB" id="A0A9P4SAZ8"/>
<name>A0A9P4SAZ8_9PEZI</name>
<evidence type="ECO:0000313" key="3">
    <source>
        <dbReference type="Proteomes" id="UP000799429"/>
    </source>
</evidence>
<keyword evidence="3" id="KW-1185">Reference proteome</keyword>
<protein>
    <submittedName>
        <fullName evidence="2">Uncharacterized protein</fullName>
    </submittedName>
</protein>